<dbReference type="InterPro" id="IPR003140">
    <property type="entry name" value="PLipase/COase/thioEstase"/>
</dbReference>
<sequence>MSYSNYSTGSGARGARRTFEFGRTHVVRPRGRHLATIVWLHGLGDNGASACQLLESLPLPNVKFICPTAPTRPVALLGGFTCTAWFDVTEISEDSQDDLEGLDASASHIANLLSTEPADVKLGIGGFSMGAAVGLYSASCFAVGNYANGNFYPINLRAIVGLSGWLPGARSLRNKMGGSNDAARRAAYLPIFLCHGKSDEVVAYRFGEKSAQALTSAGFRNLTFKTFDGLGHYTIPMEMDEVCNFLVSRLGLESFR</sequence>
<keyword evidence="3" id="KW-1185">Reference proteome</keyword>
<dbReference type="Gramene" id="AUR62011571-RA">
    <property type="protein sequence ID" value="AUR62011571-RA:cds"/>
    <property type="gene ID" value="AUR62011571"/>
</dbReference>
<dbReference type="RefSeq" id="XP_021731886.1">
    <property type="nucleotide sequence ID" value="XM_021876194.1"/>
</dbReference>
<name>A0A803LEG5_CHEQI</name>
<dbReference type="AlphaFoldDB" id="A0A803LEG5"/>
<organism evidence="2 3">
    <name type="scientific">Chenopodium quinoa</name>
    <name type="common">Quinoa</name>
    <dbReference type="NCBI Taxonomy" id="63459"/>
    <lineage>
        <taxon>Eukaryota</taxon>
        <taxon>Viridiplantae</taxon>
        <taxon>Streptophyta</taxon>
        <taxon>Embryophyta</taxon>
        <taxon>Tracheophyta</taxon>
        <taxon>Spermatophyta</taxon>
        <taxon>Magnoliopsida</taxon>
        <taxon>eudicotyledons</taxon>
        <taxon>Gunneridae</taxon>
        <taxon>Pentapetalae</taxon>
        <taxon>Caryophyllales</taxon>
        <taxon>Chenopodiaceae</taxon>
        <taxon>Chenopodioideae</taxon>
        <taxon>Atripliceae</taxon>
        <taxon>Chenopodium</taxon>
    </lineage>
</organism>
<dbReference type="InterPro" id="IPR029058">
    <property type="entry name" value="AB_hydrolase_fold"/>
</dbReference>
<dbReference type="SMR" id="A0A803LEG5"/>
<dbReference type="SUPFAM" id="SSF53474">
    <property type="entry name" value="alpha/beta-Hydrolases"/>
    <property type="match status" value="1"/>
</dbReference>
<dbReference type="PANTHER" id="PTHR46234">
    <property type="entry name" value="ALPHA/BETA-HYDROLASES SUPERFAMILY PROTEIN"/>
    <property type="match status" value="1"/>
</dbReference>
<dbReference type="GeneID" id="110698691"/>
<reference evidence="2" key="1">
    <citation type="journal article" date="2017" name="Nature">
        <title>The genome of Chenopodium quinoa.</title>
        <authorList>
            <person name="Jarvis D.E."/>
            <person name="Ho Y.S."/>
            <person name="Lightfoot D.J."/>
            <person name="Schmoeckel S.M."/>
            <person name="Li B."/>
            <person name="Borm T.J.A."/>
            <person name="Ohyanagi H."/>
            <person name="Mineta K."/>
            <person name="Michell C.T."/>
            <person name="Saber N."/>
            <person name="Kharbatia N.M."/>
            <person name="Rupper R.R."/>
            <person name="Sharp A.R."/>
            <person name="Dally N."/>
            <person name="Boughton B.A."/>
            <person name="Woo Y.H."/>
            <person name="Gao G."/>
            <person name="Schijlen E.G.W.M."/>
            <person name="Guo X."/>
            <person name="Momin A.A."/>
            <person name="Negrao S."/>
            <person name="Al-Babili S."/>
            <person name="Gehring C."/>
            <person name="Roessner U."/>
            <person name="Jung C."/>
            <person name="Murphy K."/>
            <person name="Arold S.T."/>
            <person name="Gojobori T."/>
            <person name="van der Linden C.G."/>
            <person name="van Loo E.N."/>
            <person name="Jellen E.N."/>
            <person name="Maughan P.J."/>
            <person name="Tester M."/>
        </authorList>
    </citation>
    <scope>NUCLEOTIDE SEQUENCE [LARGE SCALE GENOMIC DNA]</scope>
    <source>
        <strain evidence="2">cv. PI 614886</strain>
    </source>
</reference>
<accession>A0A803LEG5</accession>
<dbReference type="Proteomes" id="UP000596660">
    <property type="component" value="Unplaced"/>
</dbReference>
<proteinExistence type="predicted"/>
<dbReference type="EnsemblPlants" id="AUR62011571-RA">
    <property type="protein sequence ID" value="AUR62011571-RA:cds"/>
    <property type="gene ID" value="AUR62011571"/>
</dbReference>
<evidence type="ECO:0000313" key="2">
    <source>
        <dbReference type="EnsemblPlants" id="AUR62011571-RA:cds"/>
    </source>
</evidence>
<gene>
    <name evidence="2" type="primary">LOC110698691</name>
</gene>
<dbReference type="Gene3D" id="3.40.50.1820">
    <property type="entry name" value="alpha/beta hydrolase"/>
    <property type="match status" value="1"/>
</dbReference>
<dbReference type="OMA" id="WIIPNAM"/>
<feature type="domain" description="Phospholipase/carboxylesterase/thioesterase" evidence="1">
    <location>
        <begin position="25"/>
        <end position="246"/>
    </location>
</feature>
<dbReference type="GO" id="GO:0016787">
    <property type="term" value="F:hydrolase activity"/>
    <property type="evidence" value="ECO:0007669"/>
    <property type="project" value="InterPro"/>
</dbReference>
<reference evidence="2" key="2">
    <citation type="submission" date="2021-03" db="UniProtKB">
        <authorList>
            <consortium name="EnsemblPlants"/>
        </authorList>
    </citation>
    <scope>IDENTIFICATION</scope>
</reference>
<dbReference type="OrthoDB" id="2418081at2759"/>
<protein>
    <recommendedName>
        <fullName evidence="1">Phospholipase/carboxylesterase/thioesterase domain-containing protein</fullName>
    </recommendedName>
</protein>
<dbReference type="KEGG" id="cqi:110698691"/>
<evidence type="ECO:0000259" key="1">
    <source>
        <dbReference type="Pfam" id="PF02230"/>
    </source>
</evidence>
<evidence type="ECO:0000313" key="3">
    <source>
        <dbReference type="Proteomes" id="UP000596660"/>
    </source>
</evidence>
<dbReference type="Pfam" id="PF02230">
    <property type="entry name" value="Abhydrolase_2"/>
    <property type="match status" value="1"/>
</dbReference>